<dbReference type="EMBL" id="BIMX01000001">
    <property type="protein sequence ID" value="GCE97035.1"/>
    <property type="molecule type" value="Genomic_DNA"/>
</dbReference>
<protein>
    <submittedName>
        <fullName evidence="2">SPS-sensor serine protease component ssy5</fullName>
    </submittedName>
</protein>
<evidence type="ECO:0000256" key="1">
    <source>
        <dbReference type="SAM" id="MobiDB-lite"/>
    </source>
</evidence>
<dbReference type="SUPFAM" id="SSF50494">
    <property type="entry name" value="Trypsin-like serine proteases"/>
    <property type="match status" value="1"/>
</dbReference>
<feature type="region of interest" description="Disordered" evidence="1">
    <location>
        <begin position="62"/>
        <end position="81"/>
    </location>
</feature>
<evidence type="ECO:0000313" key="3">
    <source>
        <dbReference type="Proteomes" id="UP000301737"/>
    </source>
</evidence>
<keyword evidence="3" id="KW-1185">Reference proteome</keyword>
<dbReference type="InterPro" id="IPR012985">
    <property type="entry name" value="Peptidase_S64_Ssy5"/>
</dbReference>
<feature type="region of interest" description="Disordered" evidence="1">
    <location>
        <begin position="1"/>
        <end position="44"/>
    </location>
</feature>
<name>A0A4C2DYY2_9SACH</name>
<accession>A0A4C2DYY2</accession>
<dbReference type="Proteomes" id="UP000301737">
    <property type="component" value="Unassembled WGS sequence"/>
</dbReference>
<dbReference type="AlphaFoldDB" id="A0A4C2DYY2"/>
<gene>
    <name evidence="2" type="primary">SSY5</name>
    <name evidence="2" type="ORF">ZYGM_002249</name>
</gene>
<organism evidence="2 3">
    <name type="scientific">Zygosaccharomyces mellis</name>
    <dbReference type="NCBI Taxonomy" id="42258"/>
    <lineage>
        <taxon>Eukaryota</taxon>
        <taxon>Fungi</taxon>
        <taxon>Dikarya</taxon>
        <taxon>Ascomycota</taxon>
        <taxon>Saccharomycotina</taxon>
        <taxon>Saccharomycetes</taxon>
        <taxon>Saccharomycetales</taxon>
        <taxon>Saccharomycetaceae</taxon>
        <taxon>Zygosaccharomyces</taxon>
    </lineage>
</organism>
<reference evidence="2 3" key="1">
    <citation type="submission" date="2019-01" db="EMBL/GenBank/DDBJ databases">
        <title>Draft Genome Sequencing of Zygosaccharomyces mellis Ca-7.</title>
        <authorList>
            <person name="Shiwa Y."/>
            <person name="Kanesaki Y."/>
            <person name="Ishige T."/>
            <person name="Mura K."/>
            <person name="Hori T."/>
            <person name="Tamura T."/>
        </authorList>
    </citation>
    <scope>NUCLEOTIDE SEQUENCE [LARGE SCALE GENOMIC DNA]</scope>
    <source>
        <strain evidence="2 3">Ca-7</strain>
    </source>
</reference>
<dbReference type="OrthoDB" id="4096087at2759"/>
<dbReference type="InterPro" id="IPR009003">
    <property type="entry name" value="Peptidase_S1_PA"/>
</dbReference>
<keyword evidence="2" id="KW-0378">Hydrolase</keyword>
<comment type="caution">
    <text evidence="2">The sequence shown here is derived from an EMBL/GenBank/DDBJ whole genome shotgun (WGS) entry which is preliminary data.</text>
</comment>
<dbReference type="GO" id="GO:0008233">
    <property type="term" value="F:peptidase activity"/>
    <property type="evidence" value="ECO:0007669"/>
    <property type="project" value="UniProtKB-KW"/>
</dbReference>
<dbReference type="GO" id="GO:0006508">
    <property type="term" value="P:proteolysis"/>
    <property type="evidence" value="ECO:0007669"/>
    <property type="project" value="UniProtKB-KW"/>
</dbReference>
<proteinExistence type="predicted"/>
<evidence type="ECO:0000313" key="2">
    <source>
        <dbReference type="EMBL" id="GCE97035.1"/>
    </source>
</evidence>
<feature type="compositionally biased region" description="Polar residues" evidence="1">
    <location>
        <begin position="88"/>
        <end position="103"/>
    </location>
</feature>
<keyword evidence="2" id="KW-0645">Protease</keyword>
<feature type="region of interest" description="Disordered" evidence="1">
    <location>
        <begin position="88"/>
        <end position="108"/>
    </location>
</feature>
<dbReference type="Pfam" id="PF08192">
    <property type="entry name" value="Peptidase_S64"/>
    <property type="match status" value="1"/>
</dbReference>
<sequence length="679" mass="75852">MVRLFGLSKKSSKNDSNDFGSTVSRFDGSRGNMDSESSEEAPDIASELQTIKHSNNNKYSIHDEYSIPEEPSTRSSSVFSRSRCTYGSSSISTRSNSDGQGNIDNVGKPLRVIDHKKLSSLNTVSEEDANELATSLEERSVPTSKVHSSRALRSEQVEKELVNLEENFAELMDDIHQNVTNISKAVIEAIEFFKKFMPTFSGKLPSKVSFEKNSSLRAIAKMTLHFLDNLLASEVYGNSRSILMRRYIQFLKKLNIPIDKDQNSQTLPYMANFCIDAECNLPQRENINKIIEELSIQDSSLMEDQEGAFIAPILRGLSRKSAILTVMFGVPEPHQKHYEIVNALYSLFPDVHFFCVKDHIRPCADIMDVPAVPMEFELPKTSIGTSFIPPYRLATNAFEPPISMSLSSDHSLKSTGTLGGYLFPQIEENHKLSQFSGSSFAITCSHVVLSEAHDYPHVSTPSKVLQTAYRSTLLEENQRYQQGSQESKAFLEEVARVEAHMKWQDENKFGQVVWGERSIIDHKLSDFAIIKVDKKFKCENCLGAGLTTAPDPTLRFRNMYVKEKILKYKPGLQVFKIGASTNYTSGQVNATKLVYWADGALQSSEFVVSSPLPLFASAGDSGSWILTKLENQPGLGCVGMLHSYDGEQKQFGLFTPIGEIVQRLQAVTGVLWDIDVETN</sequence>